<dbReference type="InterPro" id="IPR027417">
    <property type="entry name" value="P-loop_NTPase"/>
</dbReference>
<comment type="caution">
    <text evidence="4">The sequence shown here is derived from an EMBL/GenBank/DDBJ whole genome shotgun (WGS) entry which is preliminary data.</text>
</comment>
<name>A0A7V7GT95_9GAMM</name>
<dbReference type="InterPro" id="IPR003495">
    <property type="entry name" value="CobW/HypB/UreG_nucleotide-bd"/>
</dbReference>
<dbReference type="InterPro" id="IPR011629">
    <property type="entry name" value="CobW-like_C"/>
</dbReference>
<sequence length="324" mass="35330">MIENIPTHLIAGPLGAGKTTLLKQLLRQRPSGEKWGILINEFGQIGIDAALLESDAQGVALAEVPGGCLCCVNGLPFQVGLNRLLRKARPTRVFIEASGLGHPLKLQQQLAAPPWQGVLALQPLIMVLDAGQLASGKPLAESQRLALPEAGLLLLNKSVDLDALAKQRIATSLPDRQILWCDKANISFDLLPTTTTTTTACSEATALPDAAALPDMPVLWRTIEDWHCRVQSMEAHHSIGWRMHPDVLFEPEALQSWLATQRWIRAKGVVHTTGGWMAFNALPGETIAWQHSGWNKDNRIELLTAQRPDQVALQNSLRAATSNH</sequence>
<reference evidence="4 5" key="1">
    <citation type="submission" date="2018-07" db="EMBL/GenBank/DDBJ databases">
        <title>Pseudomonas laoshanensis sp. nov., isolated from soil.</title>
        <authorList>
            <person name="Sun J."/>
            <person name="Yu L."/>
            <person name="Wang M."/>
            <person name="Zhang C."/>
        </authorList>
    </citation>
    <scope>NUCLEOTIDE SEQUENCE [LARGE SCALE GENOMIC DNA]</scope>
    <source>
        <strain evidence="4 5">Y22</strain>
    </source>
</reference>
<keyword evidence="5" id="KW-1185">Reference proteome</keyword>
<dbReference type="Pfam" id="PF02492">
    <property type="entry name" value="cobW"/>
    <property type="match status" value="1"/>
</dbReference>
<dbReference type="RefSeq" id="WP_149333145.1">
    <property type="nucleotide sequence ID" value="NZ_QOVF01000003.1"/>
</dbReference>
<dbReference type="SUPFAM" id="SSF52540">
    <property type="entry name" value="P-loop containing nucleoside triphosphate hydrolases"/>
    <property type="match status" value="1"/>
</dbReference>
<comment type="function">
    <text evidence="1">Zinc chaperone that directly transfers zinc cofactor to target proteins, thereby activating them. Zinc is transferred from the CXCC motif in the GTPase domain to the zinc binding site in target proteins in a process requiring GTP hydrolysis.</text>
</comment>
<dbReference type="OrthoDB" id="9808822at2"/>
<dbReference type="PANTHER" id="PTHR13748">
    <property type="entry name" value="COBW-RELATED"/>
    <property type="match status" value="1"/>
</dbReference>
<proteinExistence type="predicted"/>
<evidence type="ECO:0000259" key="2">
    <source>
        <dbReference type="Pfam" id="PF02492"/>
    </source>
</evidence>
<organism evidence="4 5">
    <name type="scientific">Halopseudomonas laoshanensis</name>
    <dbReference type="NCBI Taxonomy" id="2268758"/>
    <lineage>
        <taxon>Bacteria</taxon>
        <taxon>Pseudomonadati</taxon>
        <taxon>Pseudomonadota</taxon>
        <taxon>Gammaproteobacteria</taxon>
        <taxon>Pseudomonadales</taxon>
        <taxon>Pseudomonadaceae</taxon>
        <taxon>Halopseudomonas</taxon>
    </lineage>
</organism>
<dbReference type="GO" id="GO:0005737">
    <property type="term" value="C:cytoplasm"/>
    <property type="evidence" value="ECO:0007669"/>
    <property type="project" value="TreeGrafter"/>
</dbReference>
<feature type="domain" description="CobW C-terminal" evidence="3">
    <location>
        <begin position="241"/>
        <end position="320"/>
    </location>
</feature>
<accession>A0A7V7GT95</accession>
<evidence type="ECO:0000259" key="3">
    <source>
        <dbReference type="Pfam" id="PF07683"/>
    </source>
</evidence>
<dbReference type="PANTHER" id="PTHR13748:SF46">
    <property type="entry name" value="ZINC CHAPERONE YEIR"/>
    <property type="match status" value="1"/>
</dbReference>
<feature type="domain" description="CobW/HypB/UreG nucleotide-binding" evidence="2">
    <location>
        <begin position="6"/>
        <end position="162"/>
    </location>
</feature>
<protein>
    <submittedName>
        <fullName evidence="4">Cobalamin biosynthesis protein CobW</fullName>
    </submittedName>
</protein>
<evidence type="ECO:0000256" key="1">
    <source>
        <dbReference type="ARBA" id="ARBA00045658"/>
    </source>
</evidence>
<dbReference type="Gene3D" id="3.40.50.300">
    <property type="entry name" value="P-loop containing nucleotide triphosphate hydrolases"/>
    <property type="match status" value="1"/>
</dbReference>
<dbReference type="InterPro" id="IPR051316">
    <property type="entry name" value="Zinc-reg_GTPase_activator"/>
</dbReference>
<dbReference type="EMBL" id="QOVF01000003">
    <property type="protein sequence ID" value="KAA0694326.1"/>
    <property type="molecule type" value="Genomic_DNA"/>
</dbReference>
<dbReference type="Pfam" id="PF07683">
    <property type="entry name" value="CobW_C"/>
    <property type="match status" value="1"/>
</dbReference>
<evidence type="ECO:0000313" key="4">
    <source>
        <dbReference type="EMBL" id="KAA0694326.1"/>
    </source>
</evidence>
<dbReference type="AlphaFoldDB" id="A0A7V7GT95"/>
<dbReference type="Proteomes" id="UP000463138">
    <property type="component" value="Unassembled WGS sequence"/>
</dbReference>
<gene>
    <name evidence="4" type="ORF">DT594_11990</name>
</gene>
<evidence type="ECO:0000313" key="5">
    <source>
        <dbReference type="Proteomes" id="UP000463138"/>
    </source>
</evidence>